<dbReference type="HOGENOM" id="CLU_3153693_0_0_9"/>
<evidence type="ECO:0000313" key="1">
    <source>
        <dbReference type="EMBL" id="EFC99250.1"/>
    </source>
</evidence>
<protein>
    <submittedName>
        <fullName evidence="1">Uncharacterized protein</fullName>
    </submittedName>
</protein>
<sequence>MLIIFTNEKICSAWSNVTKICFIFITPLFSDSLYHNTTGIDISTVIFF</sequence>
<organism evidence="1 2">
    <name type="scientific">Hungatella hathewayi DSM 13479</name>
    <dbReference type="NCBI Taxonomy" id="566550"/>
    <lineage>
        <taxon>Bacteria</taxon>
        <taxon>Bacillati</taxon>
        <taxon>Bacillota</taxon>
        <taxon>Clostridia</taxon>
        <taxon>Lachnospirales</taxon>
        <taxon>Lachnospiraceae</taxon>
        <taxon>Hungatella</taxon>
    </lineage>
</organism>
<dbReference type="AlphaFoldDB" id="D3AG06"/>
<gene>
    <name evidence="1" type="ORF">CLOSTHATH_02542</name>
</gene>
<dbReference type="Proteomes" id="UP000004968">
    <property type="component" value="Unassembled WGS sequence"/>
</dbReference>
<comment type="caution">
    <text evidence="1">The sequence shown here is derived from an EMBL/GenBank/DDBJ whole genome shotgun (WGS) entry which is preliminary data.</text>
</comment>
<accession>D3AG06</accession>
<reference evidence="1 2" key="1">
    <citation type="submission" date="2010-01" db="EMBL/GenBank/DDBJ databases">
        <authorList>
            <person name="Weinstock G."/>
            <person name="Sodergren E."/>
            <person name="Clifton S."/>
            <person name="Fulton L."/>
            <person name="Fulton B."/>
            <person name="Courtney L."/>
            <person name="Fronick C."/>
            <person name="Harrison M."/>
            <person name="Strong C."/>
            <person name="Farmer C."/>
            <person name="Delahaunty K."/>
            <person name="Markovic C."/>
            <person name="Hall O."/>
            <person name="Minx P."/>
            <person name="Tomlinson C."/>
            <person name="Mitreva M."/>
            <person name="Nelson J."/>
            <person name="Hou S."/>
            <person name="Wollam A."/>
            <person name="Pepin K.H."/>
            <person name="Johnson M."/>
            <person name="Bhonagiri V."/>
            <person name="Nash W.E."/>
            <person name="Warren W."/>
            <person name="Chinwalla A."/>
            <person name="Mardis E.R."/>
            <person name="Wilson R.K."/>
        </authorList>
    </citation>
    <scope>NUCLEOTIDE SEQUENCE [LARGE SCALE GENOMIC DNA]</scope>
    <source>
        <strain evidence="1 2">DSM 13479</strain>
    </source>
</reference>
<name>D3AG06_9FIRM</name>
<proteinExistence type="predicted"/>
<evidence type="ECO:0000313" key="2">
    <source>
        <dbReference type="Proteomes" id="UP000004968"/>
    </source>
</evidence>
<dbReference type="EMBL" id="ACIO01000201">
    <property type="protein sequence ID" value="EFC99250.1"/>
    <property type="molecule type" value="Genomic_DNA"/>
</dbReference>